<dbReference type="InterPro" id="IPR007569">
    <property type="entry name" value="DUF559"/>
</dbReference>
<dbReference type="Proteomes" id="UP000245753">
    <property type="component" value="Unassembled WGS sequence"/>
</dbReference>
<feature type="domain" description="DUF559" evidence="2">
    <location>
        <begin position="100"/>
        <end position="153"/>
    </location>
</feature>
<evidence type="ECO:0000259" key="2">
    <source>
        <dbReference type="Pfam" id="PF04480"/>
    </source>
</evidence>
<name>A0A2U2MTV8_9BIFI</name>
<evidence type="ECO:0000256" key="1">
    <source>
        <dbReference type="SAM" id="MobiDB-lite"/>
    </source>
</evidence>
<dbReference type="AlphaFoldDB" id="A0A2U2MTV8"/>
<accession>A0A2U2MTV8</accession>
<proteinExistence type="predicted"/>
<feature type="compositionally biased region" description="Basic residues" evidence="1">
    <location>
        <begin position="195"/>
        <end position="209"/>
    </location>
</feature>
<reference evidence="3 4" key="1">
    <citation type="journal article" date="2018" name="Int. J. Syst. Evol. Microbiol.">
        <title>Bifidobacterium catulorum sp. nov., a novel taxon from the faeces of the baby common marmoset (Callithrix jacchus).</title>
        <authorList>
            <person name="Modesto M."/>
            <person name="Michelini S."/>
            <person name="Oki K."/>
            <person name="Biavati B."/>
            <person name="Watanabe K."/>
            <person name="Mattarelli P."/>
        </authorList>
    </citation>
    <scope>NUCLEOTIDE SEQUENCE [LARGE SCALE GENOMIC DNA]</scope>
    <source>
        <strain evidence="3 4">MRM 8.19</strain>
    </source>
</reference>
<evidence type="ECO:0000313" key="4">
    <source>
        <dbReference type="Proteomes" id="UP000245753"/>
    </source>
</evidence>
<protein>
    <recommendedName>
        <fullName evidence="2">DUF559 domain-containing protein</fullName>
    </recommendedName>
</protein>
<organism evidence="3 4">
    <name type="scientific">Bifidobacterium catulorum</name>
    <dbReference type="NCBI Taxonomy" id="1630173"/>
    <lineage>
        <taxon>Bacteria</taxon>
        <taxon>Bacillati</taxon>
        <taxon>Actinomycetota</taxon>
        <taxon>Actinomycetes</taxon>
        <taxon>Bifidobacteriales</taxon>
        <taxon>Bifidobacteriaceae</taxon>
        <taxon>Bifidobacterium</taxon>
    </lineage>
</organism>
<dbReference type="EMBL" id="QFFN01000004">
    <property type="protein sequence ID" value="PWG60308.1"/>
    <property type="molecule type" value="Genomic_DNA"/>
</dbReference>
<dbReference type="InterPro" id="IPR011335">
    <property type="entry name" value="Restrct_endonuc-II-like"/>
</dbReference>
<dbReference type="Pfam" id="PF04480">
    <property type="entry name" value="DUF559"/>
    <property type="match status" value="1"/>
</dbReference>
<keyword evidence="4" id="KW-1185">Reference proteome</keyword>
<dbReference type="SUPFAM" id="SSF52980">
    <property type="entry name" value="Restriction endonuclease-like"/>
    <property type="match status" value="1"/>
</dbReference>
<dbReference type="Gene3D" id="3.40.960.10">
    <property type="entry name" value="VSR Endonuclease"/>
    <property type="match status" value="1"/>
</dbReference>
<comment type="caution">
    <text evidence="3">The sequence shown here is derived from an EMBL/GenBank/DDBJ whole genome shotgun (WGS) entry which is preliminary data.</text>
</comment>
<feature type="region of interest" description="Disordered" evidence="1">
    <location>
        <begin position="186"/>
        <end position="209"/>
    </location>
</feature>
<gene>
    <name evidence="3" type="ORF">DF200_02725</name>
</gene>
<sequence>MTTWAMMSPYLSQVEVIVLADAMIRGTASDIQVTKDDIVRFLRQVDFPGKTKCSATLPFLDNVTDSPMEARTVLALLGDGLPRPETQWTMYLPELRTVAVVDMAYPDARTIIEYDGDAHRVDKQQYRRDDRKRQAFRAHGYTVIVVFADDVATAAGRRSLTRRVAQALGVPVTGRPLPQYAALSNDRRLAEQRDRQRRCRNRRRRRGGA</sequence>
<evidence type="ECO:0000313" key="3">
    <source>
        <dbReference type="EMBL" id="PWG60308.1"/>
    </source>
</evidence>